<dbReference type="InterPro" id="IPR036409">
    <property type="entry name" value="Aldolase_II/adducin_N_sf"/>
</dbReference>
<dbReference type="RefSeq" id="WP_139606188.1">
    <property type="nucleotide sequence ID" value="NZ_VDCQ01000061.1"/>
</dbReference>
<dbReference type="Gene3D" id="3.40.225.10">
    <property type="entry name" value="Class II aldolase/adducin N-terminal domain"/>
    <property type="match status" value="1"/>
</dbReference>
<dbReference type="Proteomes" id="UP000307943">
    <property type="component" value="Unassembled WGS sequence"/>
</dbReference>
<dbReference type="InterPro" id="IPR001303">
    <property type="entry name" value="Aldolase_II/adducin_N"/>
</dbReference>
<dbReference type="GO" id="GO:0005856">
    <property type="term" value="C:cytoskeleton"/>
    <property type="evidence" value="ECO:0007669"/>
    <property type="project" value="TreeGrafter"/>
</dbReference>
<dbReference type="OrthoDB" id="9794581at2"/>
<dbReference type="Pfam" id="PF00596">
    <property type="entry name" value="Aldolase_II"/>
    <property type="match status" value="1"/>
</dbReference>
<proteinExistence type="inferred from homology"/>
<evidence type="ECO:0000256" key="1">
    <source>
        <dbReference type="ARBA" id="ARBA00037961"/>
    </source>
</evidence>
<dbReference type="SUPFAM" id="SSF53639">
    <property type="entry name" value="AraD/HMP-PK domain-like"/>
    <property type="match status" value="1"/>
</dbReference>
<dbReference type="EMBL" id="VDCQ01000061">
    <property type="protein sequence ID" value="TNJ62359.1"/>
    <property type="molecule type" value="Genomic_DNA"/>
</dbReference>
<sequence>MTQQGAQPGIARPQPPVFASFEEERQHRKERLAAACRIFHKLSFEEGVMGHISVRDPERTDHYWTNPYAFSFGAIRASDLVLYNFKGEIVEGNTKFIHRGGTLIHIPILETRPDVISAVHTHSIYGRAWSTLGRLLDPISAEAAVFYNKHAIYDSFEHGEGYSLAQAIGDNRALLLKNHGIVTVGQSVDEAAYLFVSMEKACQVQLLAETAGKPVSLSPKHAEEVANRVTPYVGWLNFQPMFQGIVKEQPDLLQ</sequence>
<organism evidence="3 4">
    <name type="scientific">Paenibacillus hemerocallicola</name>
    <dbReference type="NCBI Taxonomy" id="1172614"/>
    <lineage>
        <taxon>Bacteria</taxon>
        <taxon>Bacillati</taxon>
        <taxon>Bacillota</taxon>
        <taxon>Bacilli</taxon>
        <taxon>Bacillales</taxon>
        <taxon>Paenibacillaceae</taxon>
        <taxon>Paenibacillus</taxon>
    </lineage>
</organism>
<dbReference type="AlphaFoldDB" id="A0A5C4T2J6"/>
<reference evidence="3 4" key="1">
    <citation type="submission" date="2019-05" db="EMBL/GenBank/DDBJ databases">
        <title>We sequenced the genome of Paenibacillus hemerocallicola KCTC 33185 for further insight into its adaptation and study the phylogeny of Paenibacillus.</title>
        <authorList>
            <person name="Narsing Rao M.P."/>
        </authorList>
    </citation>
    <scope>NUCLEOTIDE SEQUENCE [LARGE SCALE GENOMIC DNA]</scope>
    <source>
        <strain evidence="3 4">KCTC 33185</strain>
    </source>
</reference>
<accession>A0A5C4T2J6</accession>
<name>A0A5C4T2J6_9BACL</name>
<keyword evidence="4" id="KW-1185">Reference proteome</keyword>
<feature type="domain" description="Class II aldolase/adducin N-terminal" evidence="2">
    <location>
        <begin position="30"/>
        <end position="206"/>
    </location>
</feature>
<dbReference type="SMART" id="SM01007">
    <property type="entry name" value="Aldolase_II"/>
    <property type="match status" value="1"/>
</dbReference>
<gene>
    <name evidence="3" type="ORF">FE784_31220</name>
</gene>
<evidence type="ECO:0000259" key="2">
    <source>
        <dbReference type="SMART" id="SM01007"/>
    </source>
</evidence>
<evidence type="ECO:0000313" key="3">
    <source>
        <dbReference type="EMBL" id="TNJ62359.1"/>
    </source>
</evidence>
<dbReference type="InterPro" id="IPR051017">
    <property type="entry name" value="Aldolase-II_Adducin_sf"/>
</dbReference>
<evidence type="ECO:0000313" key="4">
    <source>
        <dbReference type="Proteomes" id="UP000307943"/>
    </source>
</evidence>
<protein>
    <submittedName>
        <fullName evidence="3">Class II aldolase/adducin family protein</fullName>
    </submittedName>
</protein>
<dbReference type="GO" id="GO:0051015">
    <property type="term" value="F:actin filament binding"/>
    <property type="evidence" value="ECO:0007669"/>
    <property type="project" value="TreeGrafter"/>
</dbReference>
<dbReference type="NCBIfam" id="NF004855">
    <property type="entry name" value="PRK06208.1"/>
    <property type="match status" value="1"/>
</dbReference>
<comment type="caution">
    <text evidence="3">The sequence shown here is derived from an EMBL/GenBank/DDBJ whole genome shotgun (WGS) entry which is preliminary data.</text>
</comment>
<comment type="similarity">
    <text evidence="1">Belongs to the aldolase class II family.</text>
</comment>
<dbReference type="PANTHER" id="PTHR10672:SF3">
    <property type="entry name" value="PROTEIN HU-LI TAI SHAO"/>
    <property type="match status" value="1"/>
</dbReference>
<dbReference type="FunFam" id="3.40.225.10:FF:000009">
    <property type="entry name" value="Class II aldolase/adducin N-terminal"/>
    <property type="match status" value="1"/>
</dbReference>
<dbReference type="PANTHER" id="PTHR10672">
    <property type="entry name" value="ADDUCIN"/>
    <property type="match status" value="1"/>
</dbReference>